<proteinExistence type="predicted"/>
<organism evidence="2 3">
    <name type="scientific">Mycobacterium paragordonae</name>
    <dbReference type="NCBI Taxonomy" id="1389713"/>
    <lineage>
        <taxon>Bacteria</taxon>
        <taxon>Bacillati</taxon>
        <taxon>Actinomycetota</taxon>
        <taxon>Actinomycetes</taxon>
        <taxon>Mycobacteriales</taxon>
        <taxon>Mycobacteriaceae</taxon>
        <taxon>Mycobacterium</taxon>
    </lineage>
</organism>
<keyword evidence="1" id="KW-1133">Transmembrane helix</keyword>
<evidence type="ECO:0000256" key="1">
    <source>
        <dbReference type="SAM" id="Phobius"/>
    </source>
</evidence>
<accession>A0ABQ1C0T4</accession>
<reference evidence="2 3" key="1">
    <citation type="journal article" date="2019" name="Emerg. Microbes Infect.">
        <title>Comprehensive subspecies identification of 175 nontuberculous mycobacteria species based on 7547 genomic profiles.</title>
        <authorList>
            <person name="Matsumoto Y."/>
            <person name="Kinjo T."/>
            <person name="Motooka D."/>
            <person name="Nabeya D."/>
            <person name="Jung N."/>
            <person name="Uechi K."/>
            <person name="Horii T."/>
            <person name="Iida T."/>
            <person name="Fujita J."/>
            <person name="Nakamura S."/>
        </authorList>
    </citation>
    <scope>NUCLEOTIDE SEQUENCE [LARGE SCALE GENOMIC DNA]</scope>
    <source>
        <strain evidence="2 3">JCM 18565</strain>
    </source>
</reference>
<evidence type="ECO:0000313" key="2">
    <source>
        <dbReference type="EMBL" id="GFG77986.1"/>
    </source>
</evidence>
<dbReference type="Proteomes" id="UP000465240">
    <property type="component" value="Unassembled WGS sequence"/>
</dbReference>
<evidence type="ECO:0000313" key="3">
    <source>
        <dbReference type="Proteomes" id="UP000465240"/>
    </source>
</evidence>
<name>A0ABQ1C0T4_9MYCO</name>
<feature type="transmembrane region" description="Helical" evidence="1">
    <location>
        <begin position="52"/>
        <end position="71"/>
    </location>
</feature>
<dbReference type="EMBL" id="BLKX01000001">
    <property type="protein sequence ID" value="GFG77986.1"/>
    <property type="molecule type" value="Genomic_DNA"/>
</dbReference>
<keyword evidence="1" id="KW-0472">Membrane</keyword>
<protein>
    <submittedName>
        <fullName evidence="2">Uncharacterized protein</fullName>
    </submittedName>
</protein>
<keyword evidence="1" id="KW-0812">Transmembrane</keyword>
<feature type="transmembrane region" description="Helical" evidence="1">
    <location>
        <begin position="20"/>
        <end position="40"/>
    </location>
</feature>
<sequence length="86" mass="9823">MLPIVRDMLPTVSTFKRYLVIQAMVFVCGIVGPIFLIIFFSAPTDPQMKWAYWWGLVITYIDIMIAIGITASTEENTRAQVPQKVR</sequence>
<keyword evidence="3" id="KW-1185">Reference proteome</keyword>
<comment type="caution">
    <text evidence="2">The sequence shown here is derived from an EMBL/GenBank/DDBJ whole genome shotgun (WGS) entry which is preliminary data.</text>
</comment>
<gene>
    <name evidence="2" type="ORF">MPRG_12620</name>
</gene>